<evidence type="ECO:0000256" key="1">
    <source>
        <dbReference type="ARBA" id="ARBA00010641"/>
    </source>
</evidence>
<proteinExistence type="inferred from homology"/>
<dbReference type="CDD" id="cd06171">
    <property type="entry name" value="Sigma70_r4"/>
    <property type="match status" value="1"/>
</dbReference>
<dbReference type="GO" id="GO:0016987">
    <property type="term" value="F:sigma factor activity"/>
    <property type="evidence" value="ECO:0007669"/>
    <property type="project" value="UniProtKB-KW"/>
</dbReference>
<dbReference type="InterPro" id="IPR007627">
    <property type="entry name" value="RNA_pol_sigma70_r2"/>
</dbReference>
<evidence type="ECO:0000256" key="2">
    <source>
        <dbReference type="ARBA" id="ARBA00023015"/>
    </source>
</evidence>
<dbReference type="SUPFAM" id="SSF88659">
    <property type="entry name" value="Sigma3 and sigma4 domains of RNA polymerase sigma factors"/>
    <property type="match status" value="1"/>
</dbReference>
<dbReference type="OrthoDB" id="6689546at2"/>
<keyword evidence="4" id="KW-0804">Transcription</keyword>
<dbReference type="RefSeq" id="WP_142905245.1">
    <property type="nucleotide sequence ID" value="NZ_ML660095.1"/>
</dbReference>
<comment type="caution">
    <text evidence="7">The sequence shown here is derived from an EMBL/GenBank/DDBJ whole genome shotgun (WGS) entry which is preliminary data.</text>
</comment>
<reference evidence="7 8" key="1">
    <citation type="submission" date="2019-06" db="EMBL/GenBank/DDBJ databases">
        <title>Whole genome sequence for Cellvibrionaceae sp. R142.</title>
        <authorList>
            <person name="Wang G."/>
        </authorList>
    </citation>
    <scope>NUCLEOTIDE SEQUENCE [LARGE SCALE GENOMIC DNA]</scope>
    <source>
        <strain evidence="7 8">R142</strain>
    </source>
</reference>
<protein>
    <submittedName>
        <fullName evidence="7">Sigma-70 family RNA polymerase sigma factor</fullName>
    </submittedName>
</protein>
<dbReference type="InterPro" id="IPR013324">
    <property type="entry name" value="RNA_pol_sigma_r3/r4-like"/>
</dbReference>
<dbReference type="InterPro" id="IPR013325">
    <property type="entry name" value="RNA_pol_sigma_r2"/>
</dbReference>
<dbReference type="Pfam" id="PF04542">
    <property type="entry name" value="Sigma70_r2"/>
    <property type="match status" value="1"/>
</dbReference>
<dbReference type="GO" id="GO:0003677">
    <property type="term" value="F:DNA binding"/>
    <property type="evidence" value="ECO:0007669"/>
    <property type="project" value="InterPro"/>
</dbReference>
<dbReference type="NCBIfam" id="TIGR02937">
    <property type="entry name" value="sigma70-ECF"/>
    <property type="match status" value="1"/>
</dbReference>
<dbReference type="GO" id="GO:0006352">
    <property type="term" value="P:DNA-templated transcription initiation"/>
    <property type="evidence" value="ECO:0007669"/>
    <property type="project" value="InterPro"/>
</dbReference>
<evidence type="ECO:0000259" key="6">
    <source>
        <dbReference type="Pfam" id="PF08281"/>
    </source>
</evidence>
<evidence type="ECO:0000313" key="7">
    <source>
        <dbReference type="EMBL" id="TQV76036.1"/>
    </source>
</evidence>
<dbReference type="PANTHER" id="PTHR43133">
    <property type="entry name" value="RNA POLYMERASE ECF-TYPE SIGMA FACTO"/>
    <property type="match status" value="1"/>
</dbReference>
<dbReference type="SUPFAM" id="SSF88946">
    <property type="entry name" value="Sigma2 domain of RNA polymerase sigma factors"/>
    <property type="match status" value="1"/>
</dbReference>
<comment type="similarity">
    <text evidence="1">Belongs to the sigma-70 factor family. ECF subfamily.</text>
</comment>
<sequence>MKSMGQTSAIARIYRDYNGMIRRYLQVNLRSREDAEDLLQETFVRFQKHQAAADIDKPKNFLFTIARNLMIDRKRHQKVSEVDPAQEIDELMDPLSSVERLAAAEEHFGVLCDAVASLPPQCRRVFILRKFYQLSHKEIADQLAISVSTVEKHLALGLARCKAYLDEKQ</sequence>
<keyword evidence="3" id="KW-0731">Sigma factor</keyword>
<accession>A0A545TFS9</accession>
<dbReference type="Pfam" id="PF08281">
    <property type="entry name" value="Sigma70_r4_2"/>
    <property type="match status" value="1"/>
</dbReference>
<feature type="domain" description="RNA polymerase sigma-70 region 2" evidence="5">
    <location>
        <begin position="14"/>
        <end position="78"/>
    </location>
</feature>
<dbReference type="Gene3D" id="1.10.1740.10">
    <property type="match status" value="1"/>
</dbReference>
<keyword evidence="8" id="KW-1185">Reference proteome</keyword>
<dbReference type="InterPro" id="IPR036388">
    <property type="entry name" value="WH-like_DNA-bd_sf"/>
</dbReference>
<dbReference type="InterPro" id="IPR039425">
    <property type="entry name" value="RNA_pol_sigma-70-like"/>
</dbReference>
<evidence type="ECO:0000259" key="5">
    <source>
        <dbReference type="Pfam" id="PF04542"/>
    </source>
</evidence>
<dbReference type="Gene3D" id="1.10.10.10">
    <property type="entry name" value="Winged helix-like DNA-binding domain superfamily/Winged helix DNA-binding domain"/>
    <property type="match status" value="1"/>
</dbReference>
<dbReference type="Proteomes" id="UP000319732">
    <property type="component" value="Unassembled WGS sequence"/>
</dbReference>
<dbReference type="AlphaFoldDB" id="A0A545TFS9"/>
<dbReference type="PANTHER" id="PTHR43133:SF63">
    <property type="entry name" value="RNA POLYMERASE SIGMA FACTOR FECI-RELATED"/>
    <property type="match status" value="1"/>
</dbReference>
<organism evidence="7 8">
    <name type="scientific">Exilibacterium tricleocarpae</name>
    <dbReference type="NCBI Taxonomy" id="2591008"/>
    <lineage>
        <taxon>Bacteria</taxon>
        <taxon>Pseudomonadati</taxon>
        <taxon>Pseudomonadota</taxon>
        <taxon>Gammaproteobacteria</taxon>
        <taxon>Cellvibrionales</taxon>
        <taxon>Cellvibrionaceae</taxon>
        <taxon>Exilibacterium</taxon>
    </lineage>
</organism>
<keyword evidence="2" id="KW-0805">Transcription regulation</keyword>
<evidence type="ECO:0000313" key="8">
    <source>
        <dbReference type="Proteomes" id="UP000319732"/>
    </source>
</evidence>
<evidence type="ECO:0000256" key="4">
    <source>
        <dbReference type="ARBA" id="ARBA00023163"/>
    </source>
</evidence>
<name>A0A545TFS9_9GAMM</name>
<dbReference type="EMBL" id="VHSG01000015">
    <property type="protein sequence ID" value="TQV76036.1"/>
    <property type="molecule type" value="Genomic_DNA"/>
</dbReference>
<evidence type="ECO:0000256" key="3">
    <source>
        <dbReference type="ARBA" id="ARBA00023082"/>
    </source>
</evidence>
<gene>
    <name evidence="7" type="ORF">FKG94_15620</name>
</gene>
<dbReference type="InterPro" id="IPR013249">
    <property type="entry name" value="RNA_pol_sigma70_r4_t2"/>
</dbReference>
<dbReference type="InterPro" id="IPR014284">
    <property type="entry name" value="RNA_pol_sigma-70_dom"/>
</dbReference>
<feature type="domain" description="RNA polymerase sigma factor 70 region 4 type 2" evidence="6">
    <location>
        <begin position="113"/>
        <end position="161"/>
    </location>
</feature>